<dbReference type="EMBL" id="LKEF01000036">
    <property type="protein sequence ID" value="KTB61117.1"/>
    <property type="molecule type" value="Genomic_DNA"/>
</dbReference>
<name>A0A0W0HJM1_PSEFL</name>
<dbReference type="Proteomes" id="UP000054197">
    <property type="component" value="Unassembled WGS sequence"/>
</dbReference>
<comment type="caution">
    <text evidence="1">The sequence shown here is derived from an EMBL/GenBank/DDBJ whole genome shotgun (WGS) entry which is preliminary data.</text>
</comment>
<sequence>MIEFKVNYPGYNAYATSSDNTSTGWIEVAGSGQPGGEVNIYNKAGVKIAGPFEVKHTGAWRGNILIDESMIIPLEPSLDPNPDRIAGKVYIMAIQRPGPPPPPVLYAEYEVIFHTTG</sequence>
<dbReference type="RefSeq" id="WP_058421450.1">
    <property type="nucleotide sequence ID" value="NZ_LKEF01000036.1"/>
</dbReference>
<organism evidence="1 2">
    <name type="scientific">Pseudomonas fluorescens ICMP 11288</name>
    <dbReference type="NCBI Taxonomy" id="1198309"/>
    <lineage>
        <taxon>Bacteria</taxon>
        <taxon>Pseudomonadati</taxon>
        <taxon>Pseudomonadota</taxon>
        <taxon>Gammaproteobacteria</taxon>
        <taxon>Pseudomonadales</taxon>
        <taxon>Pseudomonadaceae</taxon>
        <taxon>Pseudomonas</taxon>
    </lineage>
</organism>
<protein>
    <submittedName>
        <fullName evidence="1">Uncharacterized protein</fullName>
    </submittedName>
</protein>
<gene>
    <name evidence="1" type="ORF">AO063_25520</name>
</gene>
<proteinExistence type="predicted"/>
<reference evidence="1 2" key="1">
    <citation type="submission" date="2015-09" db="EMBL/GenBank/DDBJ databases">
        <title>Genome sequence of ICMP 11288.</title>
        <authorList>
            <person name="Visnovsky S."/>
            <person name="Lu A."/>
            <person name="Panda P."/>
            <person name="Pitman A."/>
        </authorList>
    </citation>
    <scope>NUCLEOTIDE SEQUENCE [LARGE SCALE GENOMIC DNA]</scope>
    <source>
        <strain evidence="1 2">ICMP 11288</strain>
    </source>
</reference>
<evidence type="ECO:0000313" key="1">
    <source>
        <dbReference type="EMBL" id="KTB61117.1"/>
    </source>
</evidence>
<evidence type="ECO:0000313" key="2">
    <source>
        <dbReference type="Proteomes" id="UP000054197"/>
    </source>
</evidence>
<accession>A0A0W0HJM1</accession>
<dbReference type="AlphaFoldDB" id="A0A0W0HJM1"/>